<comment type="similarity">
    <text evidence="1">Belongs to the NAD(P)-dependent epimerase/dehydratase family. SDR39U1 subfamily.</text>
</comment>
<evidence type="ECO:0000313" key="4">
    <source>
        <dbReference type="EMBL" id="KGQ32412.1"/>
    </source>
</evidence>
<dbReference type="Gene3D" id="3.40.50.720">
    <property type="entry name" value="NAD(P)-binding Rossmann-like Domain"/>
    <property type="match status" value="1"/>
</dbReference>
<sequence length="296" mass="33046">MNILITGGTGFIGRAVLKQLESEGNQITLISRSPEIYRTQFSAKTTILSSLSSFENLDEFDVVINLAGEPIFDKRWDEAQKQCLLDSRVHITQQLVELINRSNQPPHTFISGSATGYYGHNDQITLTEKMPAADDFQGQLCKQWEDTALQANTRVCLLRTGLVLGSYGGMLAKILPLYSHWLGGQLGNGQQIWSWISLPDMVNAIIFLLKNPQCSGAFNLVSPNPVSNQEFNKTLAKLMKRIAICHVPAWLLRLILGERASLLLNCQKVYPEKLLKAGFQFTLRTLADALNKILKN</sequence>
<evidence type="ECO:0000259" key="2">
    <source>
        <dbReference type="Pfam" id="PF01370"/>
    </source>
</evidence>
<dbReference type="Proteomes" id="UP000030526">
    <property type="component" value="Unassembled WGS sequence"/>
</dbReference>
<dbReference type="SUPFAM" id="SSF51735">
    <property type="entry name" value="NAD(P)-binding Rossmann-fold domains"/>
    <property type="match status" value="1"/>
</dbReference>
<dbReference type="PANTHER" id="PTHR11092">
    <property type="entry name" value="SUGAR NUCLEOTIDE EPIMERASE RELATED"/>
    <property type="match status" value="1"/>
</dbReference>
<protein>
    <submittedName>
        <fullName evidence="4">Epimerase</fullName>
    </submittedName>
</protein>
<dbReference type="Pfam" id="PF08338">
    <property type="entry name" value="DUF1731"/>
    <property type="match status" value="1"/>
</dbReference>
<feature type="domain" description="NAD-dependent epimerase/dehydratase" evidence="2">
    <location>
        <begin position="3"/>
        <end position="214"/>
    </location>
</feature>
<name>A0A0A2XN43_9PAST</name>
<comment type="caution">
    <text evidence="4">The sequence shown here is derived from an EMBL/GenBank/DDBJ whole genome shotgun (WGS) entry which is preliminary data.</text>
</comment>
<accession>A0A0A2XN43</accession>
<dbReference type="InterPro" id="IPR013549">
    <property type="entry name" value="DUF1731"/>
</dbReference>
<dbReference type="AlphaFoldDB" id="A0A0A2XN43"/>
<dbReference type="Pfam" id="PF01370">
    <property type="entry name" value="Epimerase"/>
    <property type="match status" value="1"/>
</dbReference>
<dbReference type="RefSeq" id="WP_039083836.1">
    <property type="nucleotide sequence ID" value="NZ_JPXS01000023.1"/>
</dbReference>
<evidence type="ECO:0000313" key="5">
    <source>
        <dbReference type="Proteomes" id="UP000030526"/>
    </source>
</evidence>
<dbReference type="EMBL" id="JPXS01000023">
    <property type="protein sequence ID" value="KGQ32412.1"/>
    <property type="molecule type" value="Genomic_DNA"/>
</dbReference>
<dbReference type="NCBIfam" id="TIGR01777">
    <property type="entry name" value="yfcH"/>
    <property type="match status" value="1"/>
</dbReference>
<feature type="domain" description="DUF1731" evidence="3">
    <location>
        <begin position="247"/>
        <end position="292"/>
    </location>
</feature>
<gene>
    <name evidence="4" type="ORF">JP32_04730</name>
</gene>
<reference evidence="4 5" key="1">
    <citation type="submission" date="2014-08" db="EMBL/GenBank/DDBJ databases">
        <title>Chaperone-usher fimbriae in a diverse selection of Gallibacterium genomes.</title>
        <authorList>
            <person name="Kudirkiene E."/>
            <person name="Bager R.J."/>
            <person name="Johnson T.J."/>
            <person name="Bojesen A.M."/>
        </authorList>
    </citation>
    <scope>NUCLEOTIDE SEQUENCE [LARGE SCALE GENOMIC DNA]</scope>
    <source>
        <strain evidence="4 5">20558/3kl.</strain>
    </source>
</reference>
<dbReference type="InterPro" id="IPR001509">
    <property type="entry name" value="Epimerase_deHydtase"/>
</dbReference>
<proteinExistence type="inferred from homology"/>
<evidence type="ECO:0000259" key="3">
    <source>
        <dbReference type="Pfam" id="PF08338"/>
    </source>
</evidence>
<organism evidence="4 5">
    <name type="scientific">Gallibacterium anatis</name>
    <dbReference type="NCBI Taxonomy" id="750"/>
    <lineage>
        <taxon>Bacteria</taxon>
        <taxon>Pseudomonadati</taxon>
        <taxon>Pseudomonadota</taxon>
        <taxon>Gammaproteobacteria</taxon>
        <taxon>Pasteurellales</taxon>
        <taxon>Pasteurellaceae</taxon>
        <taxon>Gallibacterium</taxon>
    </lineage>
</organism>
<dbReference type="PANTHER" id="PTHR11092:SF0">
    <property type="entry name" value="EPIMERASE FAMILY PROTEIN SDR39U1"/>
    <property type="match status" value="1"/>
</dbReference>
<dbReference type="InterPro" id="IPR010099">
    <property type="entry name" value="SDR39U1"/>
</dbReference>
<evidence type="ECO:0000256" key="1">
    <source>
        <dbReference type="ARBA" id="ARBA00009353"/>
    </source>
</evidence>
<dbReference type="CDD" id="cd05242">
    <property type="entry name" value="SDR_a8"/>
    <property type="match status" value="1"/>
</dbReference>
<dbReference type="InterPro" id="IPR036291">
    <property type="entry name" value="NAD(P)-bd_dom_sf"/>
</dbReference>